<evidence type="ECO:0000313" key="2">
    <source>
        <dbReference type="EMBL" id="MBL3655140.1"/>
    </source>
</evidence>
<dbReference type="EMBL" id="JAESIY010000001">
    <property type="protein sequence ID" value="MBL3655140.1"/>
    <property type="molecule type" value="Genomic_DNA"/>
</dbReference>
<keyword evidence="3" id="KW-1185">Reference proteome</keyword>
<dbReference type="RefSeq" id="WP_202242352.1">
    <property type="nucleotide sequence ID" value="NZ_JAESIY010000001.1"/>
</dbReference>
<keyword evidence="1" id="KW-0732">Signal</keyword>
<evidence type="ECO:0000256" key="1">
    <source>
        <dbReference type="SAM" id="SignalP"/>
    </source>
</evidence>
<protein>
    <submittedName>
        <fullName evidence="2">Uncharacterized protein</fullName>
    </submittedName>
</protein>
<feature type="chain" id="PRO_5037600166" evidence="1">
    <location>
        <begin position="19"/>
        <end position="137"/>
    </location>
</feature>
<feature type="signal peptide" evidence="1">
    <location>
        <begin position="1"/>
        <end position="18"/>
    </location>
</feature>
<gene>
    <name evidence="2" type="ORF">JL102_03300</name>
</gene>
<dbReference type="AlphaFoldDB" id="A0A937F6D2"/>
<dbReference type="Proteomes" id="UP000659388">
    <property type="component" value="Unassembled WGS sequence"/>
</dbReference>
<organism evidence="2 3">
    <name type="scientific">Fulvivirga sediminis</name>
    <dbReference type="NCBI Taxonomy" id="2803949"/>
    <lineage>
        <taxon>Bacteria</taxon>
        <taxon>Pseudomonadati</taxon>
        <taxon>Bacteroidota</taxon>
        <taxon>Cytophagia</taxon>
        <taxon>Cytophagales</taxon>
        <taxon>Fulvivirgaceae</taxon>
        <taxon>Fulvivirga</taxon>
    </lineage>
</organism>
<name>A0A937F6D2_9BACT</name>
<evidence type="ECO:0000313" key="3">
    <source>
        <dbReference type="Proteomes" id="UP000659388"/>
    </source>
</evidence>
<sequence length="137" mass="16350">MKKWIVRFFLFLSFSLISENTLMSLSQEQDQSNYVCTRKQLQQPSPNNLIGKTNTLKKNKKGQHPGEHIIEITENEVEENELLFGKKHLEITHYFSDIFHELLADFFESCEIGEPFWKHFSHDSSYKWFLLLRVIRL</sequence>
<comment type="caution">
    <text evidence="2">The sequence shown here is derived from an EMBL/GenBank/DDBJ whole genome shotgun (WGS) entry which is preliminary data.</text>
</comment>
<proteinExistence type="predicted"/>
<accession>A0A937F6D2</accession>
<reference evidence="2" key="1">
    <citation type="submission" date="2021-01" db="EMBL/GenBank/DDBJ databases">
        <title>Fulvivirga kasyanovii gen. nov., sp nov., a novel member of the phylum Bacteroidetes isolated from seawater in a mussel farm.</title>
        <authorList>
            <person name="Zhao L.-H."/>
            <person name="Wang Z.-J."/>
        </authorList>
    </citation>
    <scope>NUCLEOTIDE SEQUENCE</scope>
    <source>
        <strain evidence="2">2943</strain>
    </source>
</reference>